<dbReference type="InterPro" id="IPR011084">
    <property type="entry name" value="DRMBL"/>
</dbReference>
<dbReference type="RefSeq" id="XP_572155.1">
    <property type="nucleotide sequence ID" value="XM_572155.2"/>
</dbReference>
<dbReference type="FunCoup" id="Q5KDG6">
    <property type="interactions" value="338"/>
</dbReference>
<dbReference type="KEGG" id="cne:CNG04070"/>
<dbReference type="eggNOG" id="KOG1361">
    <property type="taxonomic scope" value="Eukaryota"/>
</dbReference>
<proteinExistence type="inferred from homology"/>
<feature type="compositionally biased region" description="Basic and acidic residues" evidence="6">
    <location>
        <begin position="199"/>
        <end position="212"/>
    </location>
</feature>
<keyword evidence="5" id="KW-0539">Nucleus</keyword>
<accession>Q5KDG6</accession>
<dbReference type="OMA" id="YMIYGVP"/>
<dbReference type="InParanoid" id="Q5KDG6"/>
<dbReference type="Gene3D" id="3.60.15.10">
    <property type="entry name" value="Ribonuclease Z/Hydroxyacylglutathione hydrolase-like"/>
    <property type="match status" value="1"/>
</dbReference>
<dbReference type="VEuPathDB" id="FungiDB:CNG04070"/>
<evidence type="ECO:0000256" key="1">
    <source>
        <dbReference type="ARBA" id="ARBA00004123"/>
    </source>
</evidence>
<feature type="compositionally biased region" description="Polar residues" evidence="6">
    <location>
        <begin position="116"/>
        <end position="133"/>
    </location>
</feature>
<feature type="domain" description="DNA repair metallo-beta-lactamase" evidence="7">
    <location>
        <begin position="644"/>
        <end position="772"/>
    </location>
</feature>
<dbReference type="SUPFAM" id="SSF56281">
    <property type="entry name" value="Metallo-hydrolase/oxidoreductase"/>
    <property type="match status" value="1"/>
</dbReference>
<feature type="compositionally biased region" description="Basic and acidic residues" evidence="6">
    <location>
        <begin position="180"/>
        <end position="189"/>
    </location>
</feature>
<dbReference type="InterPro" id="IPR036866">
    <property type="entry name" value="RibonucZ/Hydroxyglut_hydro"/>
</dbReference>
<feature type="compositionally biased region" description="Basic and acidic residues" evidence="6">
    <location>
        <begin position="77"/>
        <end position="86"/>
    </location>
</feature>
<name>Q5KDG6_CRYD1</name>
<evidence type="ECO:0000256" key="6">
    <source>
        <dbReference type="SAM" id="MobiDB-lite"/>
    </source>
</evidence>
<dbReference type="GeneID" id="3258693"/>
<evidence type="ECO:0000256" key="3">
    <source>
        <dbReference type="ARBA" id="ARBA00022763"/>
    </source>
</evidence>
<evidence type="ECO:0000259" key="7">
    <source>
        <dbReference type="Pfam" id="PF07522"/>
    </source>
</evidence>
<dbReference type="STRING" id="214684.Q5KDG6"/>
<evidence type="ECO:0000256" key="2">
    <source>
        <dbReference type="ARBA" id="ARBA00010304"/>
    </source>
</evidence>
<feature type="region of interest" description="Disordered" evidence="6">
    <location>
        <begin position="46"/>
        <end position="263"/>
    </location>
</feature>
<keyword evidence="9" id="KW-1185">Reference proteome</keyword>
<evidence type="ECO:0000256" key="4">
    <source>
        <dbReference type="ARBA" id="ARBA00023204"/>
    </source>
</evidence>
<dbReference type="GO" id="GO:0035312">
    <property type="term" value="F:5'-3' DNA exonuclease activity"/>
    <property type="evidence" value="ECO:0000318"/>
    <property type="project" value="GO_Central"/>
</dbReference>
<dbReference type="GO" id="GO:0005634">
    <property type="term" value="C:nucleus"/>
    <property type="evidence" value="ECO:0000318"/>
    <property type="project" value="GO_Central"/>
</dbReference>
<dbReference type="PaxDb" id="214684-Q5KDG6"/>
<evidence type="ECO:0000256" key="5">
    <source>
        <dbReference type="ARBA" id="ARBA00023242"/>
    </source>
</evidence>
<dbReference type="PANTHER" id="PTHR23240">
    <property type="entry name" value="DNA CROSS-LINK REPAIR PROTEIN PSO2/SNM1-RELATED"/>
    <property type="match status" value="1"/>
</dbReference>
<dbReference type="OrthoDB" id="262529at2759"/>
<evidence type="ECO:0000313" key="9">
    <source>
        <dbReference type="Proteomes" id="UP000002149"/>
    </source>
</evidence>
<evidence type="ECO:0000313" key="8">
    <source>
        <dbReference type="EMBL" id="AAW44848.1"/>
    </source>
</evidence>
<comment type="similarity">
    <text evidence="2">Belongs to the DNA repair metallo-beta-lactamase (DRMBL) family.</text>
</comment>
<dbReference type="AlphaFoldDB" id="Q5KDG6"/>
<dbReference type="Pfam" id="PF07522">
    <property type="entry name" value="DRMBL"/>
    <property type="match status" value="1"/>
</dbReference>
<dbReference type="Gene3D" id="3.40.50.12650">
    <property type="match status" value="1"/>
</dbReference>
<reference evidence="8 9" key="1">
    <citation type="journal article" date="2005" name="Science">
        <title>The genome of the basidiomycetous yeast and human pathogen Cryptococcus neoformans.</title>
        <authorList>
            <person name="Loftus B.J."/>
            <person name="Fung E."/>
            <person name="Roncaglia P."/>
            <person name="Rowley D."/>
            <person name="Amedeo P."/>
            <person name="Bruno D."/>
            <person name="Vamathevan J."/>
            <person name="Miranda M."/>
            <person name="Anderson I.J."/>
            <person name="Fraser J.A."/>
            <person name="Allen J.E."/>
            <person name="Bosdet I.E."/>
            <person name="Brent M.R."/>
            <person name="Chiu R."/>
            <person name="Doering T.L."/>
            <person name="Donlin M.J."/>
            <person name="D'Souza C.A."/>
            <person name="Fox D.S."/>
            <person name="Grinberg V."/>
            <person name="Fu J."/>
            <person name="Fukushima M."/>
            <person name="Haas B.J."/>
            <person name="Huang J.C."/>
            <person name="Janbon G."/>
            <person name="Jones S.J."/>
            <person name="Koo H.L."/>
            <person name="Krzywinski M.I."/>
            <person name="Kwon-Chung J.K."/>
            <person name="Lengeler K.B."/>
            <person name="Maiti R."/>
            <person name="Marra M.A."/>
            <person name="Marra R.E."/>
            <person name="Mathewson C.A."/>
            <person name="Mitchell T.G."/>
            <person name="Pertea M."/>
            <person name="Riggs F.R."/>
            <person name="Salzberg S.L."/>
            <person name="Schein J.E."/>
            <person name="Shvartsbeyn A."/>
            <person name="Shin H."/>
            <person name="Shumway M."/>
            <person name="Specht C.A."/>
            <person name="Suh B.B."/>
            <person name="Tenney A."/>
            <person name="Utterback T.R."/>
            <person name="Wickes B.L."/>
            <person name="Wortman J.R."/>
            <person name="Wye N.H."/>
            <person name="Kronstad J.W."/>
            <person name="Lodge J.K."/>
            <person name="Heitman J."/>
            <person name="Davis R.W."/>
            <person name="Fraser C.M."/>
            <person name="Hyman R.W."/>
        </authorList>
    </citation>
    <scope>NUCLEOTIDE SEQUENCE [LARGE SCALE GENOMIC DNA]</scope>
    <source>
        <strain evidence="9">JEC21 / ATCC MYA-565</strain>
    </source>
</reference>
<dbReference type="FunFam" id="3.40.50.12650:FF:000007">
    <property type="entry name" value="DNA cross-link repair 1A protein, variant"/>
    <property type="match status" value="1"/>
</dbReference>
<keyword evidence="4" id="KW-0234">DNA repair</keyword>
<dbReference type="GO" id="GO:0006303">
    <property type="term" value="P:double-strand break repair via nonhomologous end joining"/>
    <property type="evidence" value="ECO:0000318"/>
    <property type="project" value="GO_Central"/>
</dbReference>
<dbReference type="HOGENOM" id="CLU_005260_4_1_1"/>
<keyword evidence="3" id="KW-0227">DNA damage</keyword>
<comment type="subcellular location">
    <subcellularLocation>
        <location evidence="1">Nucleus</location>
    </subcellularLocation>
</comment>
<gene>
    <name evidence="8" type="ordered locus">CNG04070</name>
</gene>
<feature type="compositionally biased region" description="Polar residues" evidence="6">
    <location>
        <begin position="57"/>
        <end position="69"/>
    </location>
</feature>
<protein>
    <recommendedName>
        <fullName evidence="7">DNA repair metallo-beta-lactamase domain-containing protein</fullName>
    </recommendedName>
</protein>
<dbReference type="Proteomes" id="UP000002149">
    <property type="component" value="Chromosome 7"/>
</dbReference>
<organism evidence="8 9">
    <name type="scientific">Cryptococcus deneoformans (strain JEC21 / ATCC MYA-565)</name>
    <name type="common">Cryptococcus neoformans var. neoformans serotype D</name>
    <dbReference type="NCBI Taxonomy" id="214684"/>
    <lineage>
        <taxon>Eukaryota</taxon>
        <taxon>Fungi</taxon>
        <taxon>Dikarya</taxon>
        <taxon>Basidiomycota</taxon>
        <taxon>Agaricomycotina</taxon>
        <taxon>Tremellomycetes</taxon>
        <taxon>Tremellales</taxon>
        <taxon>Cryptococcaceae</taxon>
        <taxon>Cryptococcus</taxon>
        <taxon>Cryptococcus neoformans species complex</taxon>
    </lineage>
</organism>
<dbReference type="GO" id="GO:0003684">
    <property type="term" value="F:damaged DNA binding"/>
    <property type="evidence" value="ECO:0000318"/>
    <property type="project" value="GO_Central"/>
</dbReference>
<dbReference type="GO" id="GO:0036297">
    <property type="term" value="P:interstrand cross-link repair"/>
    <property type="evidence" value="ECO:0000318"/>
    <property type="project" value="GO_Central"/>
</dbReference>
<feature type="compositionally biased region" description="Acidic residues" evidence="6">
    <location>
        <begin position="225"/>
        <end position="244"/>
    </location>
</feature>
<feature type="compositionally biased region" description="Low complexity" evidence="6">
    <location>
        <begin position="245"/>
        <end position="256"/>
    </location>
</feature>
<dbReference type="EMBL" id="AE017347">
    <property type="protein sequence ID" value="AAW44848.1"/>
    <property type="molecule type" value="Genomic_DNA"/>
</dbReference>
<sequence length="811" mass="89950">MAPATPTFRKPRLQPERGTLLSFFKKETTSVRTGFDVSHTQVESGVVSVEHTVGPSKDSQARNTSSKQNSIHKGKGKEKQKDHNGSVHDPVVISDDDEDDVLPAAPPTRSKRRKFSASSNGNQAPQLPSQSPCRPSEAPPMFASYSEFKPPPTWPQVVNTADVEENGNDQSMMVADEDDTRTPDPWEGKIEEDDSSVELDDRDRPHSPERQDTQSGNGLTVGGMEWEEPDEGMGMEDEVDDADDAQSAISSSIKPSTSKRGRRISPFSFSIPIPEPPSQSTIKGPNAFSLLMSGHKEHEQWKDAEDDLRRDGKRYAGRRRAPFYKVLTGMPVAVDAFRYGAIPGVTAYLLTHAHSDHYTNLSKSWNNGPIYCSQTTANLIIHMLEVDPKWVHGLPNDMPFEMPNTGGVTVTPIEANHCPGSSIFLFEGRQTVNAGDSGFASPYVGSKRVFRYLHCGDFRANPKMVLHPAIARAPINTCYLDTTYLNPKYCFPPQPLVINACATLARRNVVGESDDAPSLEAVQQGSVIGVSGVGSMTYGGGRKVTLKTEDGGEREIEVEIKEEKGEREKQMMQGWLVKKEEGVKEEVKEELGGVGKRAKSRTLVVVGTYSIGKERIVKAVAKAIGSKIYCDQRKKGILLCQTDPELHSMLTSDPIEAQVHLLPLGNIQLDRLQSYLTLLHPHFDRVLGFRPTGWSYSPPAGTDMLPDVNTIIRRDQARRFGEGDLKTMRGSSRNFMMYGVPYSEHSSFFELTCFALSLPGADLKMIATVNVGNEKSRAKMKKWFEKWLAEKAKRKEKGLPSTVEYRDETYW</sequence>
<dbReference type="PANTHER" id="PTHR23240:SF6">
    <property type="entry name" value="DNA CROSS-LINK REPAIR 1A PROTEIN"/>
    <property type="match status" value="1"/>
</dbReference>
<dbReference type="CDD" id="cd16273">
    <property type="entry name" value="SNM1A-1C-like_MBL-fold"/>
    <property type="match status" value="1"/>
</dbReference>